<evidence type="ECO:0000313" key="3">
    <source>
        <dbReference type="EMBL" id="KAF5404057.1"/>
    </source>
</evidence>
<proteinExistence type="predicted"/>
<dbReference type="PANTHER" id="PTHR46298">
    <property type="entry name" value="ANDROGLOBIN"/>
    <property type="match status" value="1"/>
</dbReference>
<name>A0A8J4SS42_9TREM</name>
<dbReference type="EMBL" id="LUCH01000908">
    <property type="protein sequence ID" value="KAF5404057.1"/>
    <property type="molecule type" value="Genomic_DNA"/>
</dbReference>
<feature type="domain" description="Androglobin" evidence="2">
    <location>
        <begin position="9"/>
        <end position="156"/>
    </location>
</feature>
<sequence length="411" mass="45044">MERPLQRGQYLFVDCVHPSEVIFHLSAISRWPVPSGKESHLSCSRGISFAPDVEELTIPPSSTEPLKRSSEVADRDSRPVRSQTGELTNSSILLPPPAPATLVIESSHWLSHHLGQPLKRIDVTGCRAISVCLPSGRHCLSIMVHSPLGFHLTVIGALRMPQVDNSSTDRPVVDDKLIDEKFSYPAAREAKPISSAKGGQNTRTACNMGSLLVQLGDEDCVLSTGLSQLPQRIRHHADQLVNSLYKLAIATASLNNPDSWPVLTEAPTSTWIPSPEQEVDLVISAAIARDPDAEQNQRASLCVNEFYNRRSEVESLLRNNWTRDDCDKTGALGTRNFRQTLLNLIHHFCGEGGGSLGTPEMNLAWRVMQLDLTTENPFCVTYSSIGTSSSAAVAPKPKSKPLSTRKQTSEF</sequence>
<evidence type="ECO:0000256" key="1">
    <source>
        <dbReference type="SAM" id="MobiDB-lite"/>
    </source>
</evidence>
<dbReference type="Proteomes" id="UP000748531">
    <property type="component" value="Unassembled WGS sequence"/>
</dbReference>
<dbReference type="AlphaFoldDB" id="A0A8J4SS42"/>
<dbReference type="Pfam" id="PF22068">
    <property type="entry name" value="Androglobin_II"/>
    <property type="match status" value="1"/>
</dbReference>
<evidence type="ECO:0000313" key="4">
    <source>
        <dbReference type="Proteomes" id="UP000748531"/>
    </source>
</evidence>
<keyword evidence="4" id="KW-1185">Reference proteome</keyword>
<evidence type="ECO:0000259" key="2">
    <source>
        <dbReference type="Pfam" id="PF22068"/>
    </source>
</evidence>
<comment type="caution">
    <text evidence="3">The sequence shown here is derived from an EMBL/GenBank/DDBJ whole genome shotgun (WGS) entry which is preliminary data.</text>
</comment>
<accession>A0A8J4SS42</accession>
<protein>
    <recommendedName>
        <fullName evidence="2">Androglobin domain-containing protein</fullName>
    </recommendedName>
</protein>
<dbReference type="PANTHER" id="PTHR46298:SF1">
    <property type="entry name" value="ANDROGLOBIN"/>
    <property type="match status" value="1"/>
</dbReference>
<feature type="compositionally biased region" description="Basic and acidic residues" evidence="1">
    <location>
        <begin position="65"/>
        <end position="79"/>
    </location>
</feature>
<feature type="region of interest" description="Disordered" evidence="1">
    <location>
        <begin position="54"/>
        <end position="91"/>
    </location>
</feature>
<feature type="compositionally biased region" description="Polar residues" evidence="1">
    <location>
        <begin position="80"/>
        <end position="91"/>
    </location>
</feature>
<feature type="region of interest" description="Disordered" evidence="1">
    <location>
        <begin position="389"/>
        <end position="411"/>
    </location>
</feature>
<dbReference type="InterPro" id="IPR054093">
    <property type="entry name" value="Androglobin_II"/>
</dbReference>
<dbReference type="InterPro" id="IPR053033">
    <property type="entry name" value="Androglobin-like"/>
</dbReference>
<dbReference type="OrthoDB" id="6261735at2759"/>
<feature type="compositionally biased region" description="Low complexity" evidence="1">
    <location>
        <begin position="389"/>
        <end position="402"/>
    </location>
</feature>
<organism evidence="3 4">
    <name type="scientific">Paragonimus heterotremus</name>
    <dbReference type="NCBI Taxonomy" id="100268"/>
    <lineage>
        <taxon>Eukaryota</taxon>
        <taxon>Metazoa</taxon>
        <taxon>Spiralia</taxon>
        <taxon>Lophotrochozoa</taxon>
        <taxon>Platyhelminthes</taxon>
        <taxon>Trematoda</taxon>
        <taxon>Digenea</taxon>
        <taxon>Plagiorchiida</taxon>
        <taxon>Troglotremata</taxon>
        <taxon>Troglotrematidae</taxon>
        <taxon>Paragonimus</taxon>
    </lineage>
</organism>
<gene>
    <name evidence="3" type="ORF">PHET_02348</name>
</gene>
<reference evidence="3" key="1">
    <citation type="submission" date="2019-05" db="EMBL/GenBank/DDBJ databases">
        <title>Annotation for the trematode Paragonimus heterotremus.</title>
        <authorList>
            <person name="Choi Y.-J."/>
        </authorList>
    </citation>
    <scope>NUCLEOTIDE SEQUENCE</scope>
    <source>
        <strain evidence="3">LC</strain>
    </source>
</reference>